<organism evidence="5">
    <name type="scientific">Gaeumannomyces tritici (strain R3-111a-1)</name>
    <name type="common">Wheat and barley take-all root rot fungus</name>
    <name type="synonym">Gaeumannomyces graminis var. tritici</name>
    <dbReference type="NCBI Taxonomy" id="644352"/>
    <lineage>
        <taxon>Eukaryota</taxon>
        <taxon>Fungi</taxon>
        <taxon>Dikarya</taxon>
        <taxon>Ascomycota</taxon>
        <taxon>Pezizomycotina</taxon>
        <taxon>Sordariomycetes</taxon>
        <taxon>Sordariomycetidae</taxon>
        <taxon>Magnaporthales</taxon>
        <taxon>Magnaporthaceae</taxon>
        <taxon>Gaeumannomyces</taxon>
    </lineage>
</organism>
<accession>J3PA99</accession>
<protein>
    <recommendedName>
        <fullName evidence="4">Zn(2)-C6 fungal-type domain-containing protein</fullName>
    </recommendedName>
</protein>
<dbReference type="PROSITE" id="PS00463">
    <property type="entry name" value="ZN2_CY6_FUNGAL_1"/>
    <property type="match status" value="1"/>
</dbReference>
<feature type="domain" description="Zn(2)-C6 fungal-type" evidence="4">
    <location>
        <begin position="23"/>
        <end position="53"/>
    </location>
</feature>
<dbReference type="GeneID" id="20350883"/>
<feature type="compositionally biased region" description="Basic and acidic residues" evidence="3">
    <location>
        <begin position="702"/>
        <end position="711"/>
    </location>
</feature>
<reference evidence="5" key="2">
    <citation type="submission" date="2010-07" db="EMBL/GenBank/DDBJ databases">
        <authorList>
            <consortium name="The Broad Institute Genome Sequencing Platform"/>
            <consortium name="Broad Institute Genome Sequencing Center for Infectious Disease"/>
            <person name="Ma L.-J."/>
            <person name="Dead R."/>
            <person name="Young S."/>
            <person name="Zeng Q."/>
            <person name="Koehrsen M."/>
            <person name="Alvarado L."/>
            <person name="Berlin A."/>
            <person name="Chapman S.B."/>
            <person name="Chen Z."/>
            <person name="Freedman E."/>
            <person name="Gellesch M."/>
            <person name="Goldberg J."/>
            <person name="Griggs A."/>
            <person name="Gujja S."/>
            <person name="Heilman E.R."/>
            <person name="Heiman D."/>
            <person name="Hepburn T."/>
            <person name="Howarth C."/>
            <person name="Jen D."/>
            <person name="Larson L."/>
            <person name="Mehta T."/>
            <person name="Neiman D."/>
            <person name="Pearson M."/>
            <person name="Roberts A."/>
            <person name="Saif S."/>
            <person name="Shea T."/>
            <person name="Shenoy N."/>
            <person name="Sisk P."/>
            <person name="Stolte C."/>
            <person name="Sykes S."/>
            <person name="Walk T."/>
            <person name="White J."/>
            <person name="Yandava C."/>
            <person name="Haas B."/>
            <person name="Nusbaum C."/>
            <person name="Birren B."/>
        </authorList>
    </citation>
    <scope>NUCLEOTIDE SEQUENCE</scope>
    <source>
        <strain evidence="5">R3-111a-1</strain>
    </source>
</reference>
<proteinExistence type="predicted"/>
<dbReference type="AlphaFoldDB" id="J3PA99"/>
<evidence type="ECO:0000313" key="6">
    <source>
        <dbReference type="EnsemblFungi" id="EJT71165"/>
    </source>
</evidence>
<evidence type="ECO:0000256" key="3">
    <source>
        <dbReference type="SAM" id="MobiDB-lite"/>
    </source>
</evidence>
<dbReference type="PANTHER" id="PTHR46910:SF1">
    <property type="entry name" value="MISCELLANEOUS ZN(II)2CYS6 TRANSCRIPTION FACTOR (EUROFUNG)-RELATED"/>
    <property type="match status" value="1"/>
</dbReference>
<feature type="region of interest" description="Disordered" evidence="3">
    <location>
        <begin position="549"/>
        <end position="568"/>
    </location>
</feature>
<dbReference type="GO" id="GO:0008270">
    <property type="term" value="F:zinc ion binding"/>
    <property type="evidence" value="ECO:0007669"/>
    <property type="project" value="InterPro"/>
</dbReference>
<dbReference type="PROSITE" id="PS50048">
    <property type="entry name" value="ZN2_CY6_FUNGAL_2"/>
    <property type="match status" value="1"/>
</dbReference>
<dbReference type="STRING" id="644352.J3PA99"/>
<evidence type="ECO:0000313" key="5">
    <source>
        <dbReference type="EMBL" id="EJT71165.1"/>
    </source>
</evidence>
<keyword evidence="1" id="KW-0479">Metal-binding</keyword>
<dbReference type="InterPro" id="IPR007219">
    <property type="entry name" value="XnlR_reg_dom"/>
</dbReference>
<dbReference type="Gene3D" id="4.10.240.10">
    <property type="entry name" value="Zn(2)-C6 fungal-type DNA-binding domain"/>
    <property type="match status" value="1"/>
</dbReference>
<evidence type="ECO:0000313" key="7">
    <source>
        <dbReference type="Proteomes" id="UP000006039"/>
    </source>
</evidence>
<feature type="compositionally biased region" description="Polar residues" evidence="3">
    <location>
        <begin position="714"/>
        <end position="745"/>
    </location>
</feature>
<dbReference type="PANTHER" id="PTHR46910">
    <property type="entry name" value="TRANSCRIPTION FACTOR PDR1"/>
    <property type="match status" value="1"/>
</dbReference>
<dbReference type="Pfam" id="PF04082">
    <property type="entry name" value="Fungal_trans"/>
    <property type="match status" value="1"/>
</dbReference>
<keyword evidence="2" id="KW-0539">Nucleus</keyword>
<dbReference type="OrthoDB" id="103819at2759"/>
<dbReference type="SMART" id="SM00066">
    <property type="entry name" value="GAL4"/>
    <property type="match status" value="1"/>
</dbReference>
<sequence length="865" mass="92206">MSGKKRSRDGAEEEEPNAKDHMACDQCRIKKIRCGKERPQCSNCSRLAMYCEWSGYGKKPNQTVLLHQSIATIDSRLERIEGRVTSVYQMLQNMSSDCVAAVKPYSGGGGGGGGGSIPETDSGYGYVPSMTSSNLLSGSPAGVPPPPTVQHIVHGPRGYERYFGPTSLTSLLHNFDDLPMPRPSGSGSGGSQAKPSMVLATAAAPPDRAPAAAAAAAGGAHGSLADAAERVRRLASVHRERQGARDATAGGADGRAMVKEPSMLILVALIDPYFELCNPHLPIWTRAGFRRLLDAAQESGGGAAPSTSLTFAMCANNLVLLTLIDRALRVQATSGGSMRCNGTIDVEVIQSHVENASRAVLHVGKLLEPRLVNVQALLSLCAVAQVCLSEEVFSLVLTLANQVAKSMGLHQPQGWSSSMSPEESEERRNVLYCLYCLDKTVSWNHGCAPSVGSTAGLLAGLTVSRPGPRLGPPEQPGGDGDGSGGGSGALYMSARFALAQIDDNLYASLYGPEAAAAPQGFEGQFRKISLEGFEARLGHWRKVYELENVDGGGGGQTDEEGDGGGGGRMSYASRLELKAACRFTRMQLLSRFVDDPGVCSALLEDARGCLVSLQQLWAATSDPGHCSRFARLVSSFPPMVVCRLAFQAATSEGPASGRDAELLGFLARSLQTMTSMFAVADSYTSKLSAFVDIMLRFVHDSHQQDREEQHQRQNSVSSRHQQYSPASSQQQEQKVKTAHQTNTPAHSFRMTYDSSSSSSTKQSSEACEPLQARGGDAIAAASPGPVLEHVTNANCVNIEIDKGLATGLAGLFAGGRYDEAQERYVNGGDLEPLMDFWSHQQKFSDSMVFGELDSSDMQAEHNTWQ</sequence>
<dbReference type="EnsemblFungi" id="EJT71165">
    <property type="protein sequence ID" value="EJT71165"/>
    <property type="gene ID" value="GGTG_10425"/>
</dbReference>
<dbReference type="eggNOG" id="ENOG502S3CQ">
    <property type="taxonomic scope" value="Eukaryota"/>
</dbReference>
<reference evidence="5" key="3">
    <citation type="submission" date="2010-09" db="EMBL/GenBank/DDBJ databases">
        <title>Annotation of Gaeumannomyces graminis var. tritici R3-111a-1.</title>
        <authorList>
            <consortium name="The Broad Institute Genome Sequencing Platform"/>
            <person name="Ma L.-J."/>
            <person name="Dead R."/>
            <person name="Young S.K."/>
            <person name="Zeng Q."/>
            <person name="Gargeya S."/>
            <person name="Fitzgerald M."/>
            <person name="Haas B."/>
            <person name="Abouelleil A."/>
            <person name="Alvarado L."/>
            <person name="Arachchi H.M."/>
            <person name="Berlin A."/>
            <person name="Brown A."/>
            <person name="Chapman S.B."/>
            <person name="Chen Z."/>
            <person name="Dunbar C."/>
            <person name="Freedman E."/>
            <person name="Gearin G."/>
            <person name="Gellesch M."/>
            <person name="Goldberg J."/>
            <person name="Griggs A."/>
            <person name="Gujja S."/>
            <person name="Heiman D."/>
            <person name="Howarth C."/>
            <person name="Larson L."/>
            <person name="Lui A."/>
            <person name="MacDonald P.J.P."/>
            <person name="Mehta T."/>
            <person name="Montmayeur A."/>
            <person name="Murphy C."/>
            <person name="Neiman D."/>
            <person name="Pearson M."/>
            <person name="Priest M."/>
            <person name="Roberts A."/>
            <person name="Saif S."/>
            <person name="Shea T."/>
            <person name="Shenoy N."/>
            <person name="Sisk P."/>
            <person name="Stolte C."/>
            <person name="Sykes S."/>
            <person name="Yandava C."/>
            <person name="Wortman J."/>
            <person name="Nusbaum C."/>
            <person name="Birren B."/>
        </authorList>
    </citation>
    <scope>NUCLEOTIDE SEQUENCE</scope>
    <source>
        <strain evidence="5">R3-111a-1</strain>
    </source>
</reference>
<keyword evidence="7" id="KW-1185">Reference proteome</keyword>
<evidence type="ECO:0000256" key="2">
    <source>
        <dbReference type="ARBA" id="ARBA00023242"/>
    </source>
</evidence>
<name>J3PA99_GAET3</name>
<dbReference type="SUPFAM" id="SSF57701">
    <property type="entry name" value="Zn2/Cys6 DNA-binding domain"/>
    <property type="match status" value="1"/>
</dbReference>
<gene>
    <name evidence="6" type="primary">20350883</name>
    <name evidence="5" type="ORF">GGTG_10425</name>
</gene>
<feature type="compositionally biased region" description="Low complexity" evidence="3">
    <location>
        <begin position="754"/>
        <end position="764"/>
    </location>
</feature>
<dbReference type="InterPro" id="IPR001138">
    <property type="entry name" value="Zn2Cys6_DnaBD"/>
</dbReference>
<dbReference type="GO" id="GO:0000981">
    <property type="term" value="F:DNA-binding transcription factor activity, RNA polymerase II-specific"/>
    <property type="evidence" value="ECO:0007669"/>
    <property type="project" value="InterPro"/>
</dbReference>
<feature type="region of interest" description="Disordered" evidence="3">
    <location>
        <begin position="463"/>
        <end position="485"/>
    </location>
</feature>
<dbReference type="GO" id="GO:0003677">
    <property type="term" value="F:DNA binding"/>
    <property type="evidence" value="ECO:0007669"/>
    <property type="project" value="InterPro"/>
</dbReference>
<feature type="region of interest" description="Disordered" evidence="3">
    <location>
        <begin position="702"/>
        <end position="770"/>
    </location>
</feature>
<dbReference type="Pfam" id="PF00172">
    <property type="entry name" value="Zn_clus"/>
    <property type="match status" value="1"/>
</dbReference>
<reference evidence="6" key="5">
    <citation type="submission" date="2018-04" db="UniProtKB">
        <authorList>
            <consortium name="EnsemblFungi"/>
        </authorList>
    </citation>
    <scope>IDENTIFICATION</scope>
    <source>
        <strain evidence="6">R3-111a-1</strain>
    </source>
</reference>
<dbReference type="RefSeq" id="XP_009226562.1">
    <property type="nucleotide sequence ID" value="XM_009228298.1"/>
</dbReference>
<reference evidence="6" key="4">
    <citation type="journal article" date="2015" name="G3 (Bethesda)">
        <title>Genome sequences of three phytopathogenic species of the Magnaporthaceae family of fungi.</title>
        <authorList>
            <person name="Okagaki L.H."/>
            <person name="Nunes C.C."/>
            <person name="Sailsbery J."/>
            <person name="Clay B."/>
            <person name="Brown D."/>
            <person name="John T."/>
            <person name="Oh Y."/>
            <person name="Young N."/>
            <person name="Fitzgerald M."/>
            <person name="Haas B.J."/>
            <person name="Zeng Q."/>
            <person name="Young S."/>
            <person name="Adiconis X."/>
            <person name="Fan L."/>
            <person name="Levin J.Z."/>
            <person name="Mitchell T.K."/>
            <person name="Okubara P.A."/>
            <person name="Farman M.L."/>
            <person name="Kohn L.M."/>
            <person name="Birren B."/>
            <person name="Ma L.-J."/>
            <person name="Dean R.A."/>
        </authorList>
    </citation>
    <scope>NUCLEOTIDE SEQUENCE</scope>
    <source>
        <strain evidence="6">R3-111a-1</strain>
    </source>
</reference>
<evidence type="ECO:0000259" key="4">
    <source>
        <dbReference type="PROSITE" id="PS50048"/>
    </source>
</evidence>
<feature type="region of interest" description="Disordered" evidence="3">
    <location>
        <begin position="1"/>
        <end position="20"/>
    </location>
</feature>
<dbReference type="VEuPathDB" id="FungiDB:GGTG_10425"/>
<dbReference type="GO" id="GO:0006351">
    <property type="term" value="P:DNA-templated transcription"/>
    <property type="evidence" value="ECO:0007669"/>
    <property type="project" value="InterPro"/>
</dbReference>
<reference evidence="7" key="1">
    <citation type="submission" date="2010-07" db="EMBL/GenBank/DDBJ databases">
        <title>The genome sequence of Gaeumannomyces graminis var. tritici strain R3-111a-1.</title>
        <authorList>
            <consortium name="The Broad Institute Genome Sequencing Platform"/>
            <person name="Ma L.-J."/>
            <person name="Dead R."/>
            <person name="Young S."/>
            <person name="Zeng Q."/>
            <person name="Koehrsen M."/>
            <person name="Alvarado L."/>
            <person name="Berlin A."/>
            <person name="Chapman S.B."/>
            <person name="Chen Z."/>
            <person name="Freedman E."/>
            <person name="Gellesch M."/>
            <person name="Goldberg J."/>
            <person name="Griggs A."/>
            <person name="Gujja S."/>
            <person name="Heilman E.R."/>
            <person name="Heiman D."/>
            <person name="Hepburn T."/>
            <person name="Howarth C."/>
            <person name="Jen D."/>
            <person name="Larson L."/>
            <person name="Mehta T."/>
            <person name="Neiman D."/>
            <person name="Pearson M."/>
            <person name="Roberts A."/>
            <person name="Saif S."/>
            <person name="Shea T."/>
            <person name="Shenoy N."/>
            <person name="Sisk P."/>
            <person name="Stolte C."/>
            <person name="Sykes S."/>
            <person name="Walk T."/>
            <person name="White J."/>
            <person name="Yandava C."/>
            <person name="Haas B."/>
            <person name="Nusbaum C."/>
            <person name="Birren B."/>
        </authorList>
    </citation>
    <scope>NUCLEOTIDE SEQUENCE [LARGE SCALE GENOMIC DNA]</scope>
    <source>
        <strain evidence="7">R3-111a-1</strain>
    </source>
</reference>
<dbReference type="CDD" id="cd00067">
    <property type="entry name" value="GAL4"/>
    <property type="match status" value="1"/>
</dbReference>
<evidence type="ECO:0000256" key="1">
    <source>
        <dbReference type="ARBA" id="ARBA00022723"/>
    </source>
</evidence>
<dbReference type="Proteomes" id="UP000006039">
    <property type="component" value="Unassembled WGS sequence"/>
</dbReference>
<dbReference type="EMBL" id="GL385400">
    <property type="protein sequence ID" value="EJT71165.1"/>
    <property type="molecule type" value="Genomic_DNA"/>
</dbReference>
<dbReference type="InterPro" id="IPR036864">
    <property type="entry name" value="Zn2-C6_fun-type_DNA-bd_sf"/>
</dbReference>
<dbReference type="CDD" id="cd12148">
    <property type="entry name" value="fungal_TF_MHR"/>
    <property type="match status" value="1"/>
</dbReference>
<dbReference type="InterPro" id="IPR050987">
    <property type="entry name" value="AtrR-like"/>
</dbReference>
<dbReference type="HOGENOM" id="CLU_331220_0_0_1"/>